<dbReference type="AlphaFoldDB" id="A0A4Y6PVH6"/>
<dbReference type="EMBL" id="CP041186">
    <property type="protein sequence ID" value="QDG52351.1"/>
    <property type="molecule type" value="Genomic_DNA"/>
</dbReference>
<feature type="transmembrane region" description="Helical" evidence="3">
    <location>
        <begin position="318"/>
        <end position="339"/>
    </location>
</feature>
<accession>A0A5B8YAX3</accession>
<keyword evidence="3" id="KW-0472">Membrane</keyword>
<feature type="transmembrane region" description="Helical" evidence="3">
    <location>
        <begin position="400"/>
        <end position="416"/>
    </location>
</feature>
<feature type="transmembrane region" description="Helical" evidence="3">
    <location>
        <begin position="247"/>
        <end position="267"/>
    </location>
</feature>
<dbReference type="OrthoDB" id="666059at2"/>
<name>A0A4Y6PVH6_PERCE</name>
<protein>
    <submittedName>
        <fullName evidence="4">DUF2339 domain-containing protein</fullName>
    </submittedName>
</protein>
<feature type="transmembrane region" description="Helical" evidence="3">
    <location>
        <begin position="506"/>
        <end position="526"/>
    </location>
</feature>
<evidence type="ECO:0000256" key="1">
    <source>
        <dbReference type="SAM" id="Coils"/>
    </source>
</evidence>
<keyword evidence="1" id="KW-0175">Coiled coil</keyword>
<feature type="coiled-coil region" evidence="1">
    <location>
        <begin position="1"/>
        <end position="28"/>
    </location>
</feature>
<evidence type="ECO:0000313" key="5">
    <source>
        <dbReference type="Proteomes" id="UP000315995"/>
    </source>
</evidence>
<feature type="region of interest" description="Disordered" evidence="2">
    <location>
        <begin position="29"/>
        <end position="80"/>
    </location>
</feature>
<dbReference type="Proteomes" id="UP000315995">
    <property type="component" value="Chromosome"/>
</dbReference>
<dbReference type="InterPro" id="IPR019286">
    <property type="entry name" value="DUF2339_TM"/>
</dbReference>
<feature type="transmembrane region" description="Helical" evidence="3">
    <location>
        <begin position="279"/>
        <end position="297"/>
    </location>
</feature>
<dbReference type="RefSeq" id="WP_141198823.1">
    <property type="nucleotide sequence ID" value="NZ_CP041186.1"/>
</dbReference>
<evidence type="ECO:0000313" key="4">
    <source>
        <dbReference type="EMBL" id="QDG52351.1"/>
    </source>
</evidence>
<feature type="transmembrane region" description="Helical" evidence="3">
    <location>
        <begin position="377"/>
        <end position="394"/>
    </location>
</feature>
<evidence type="ECO:0000256" key="2">
    <source>
        <dbReference type="SAM" id="MobiDB-lite"/>
    </source>
</evidence>
<feature type="transmembrane region" description="Helical" evidence="3">
    <location>
        <begin position="221"/>
        <end position="240"/>
    </location>
</feature>
<accession>A0A4Y6PVH6</accession>
<proteinExistence type="predicted"/>
<feature type="transmembrane region" description="Helical" evidence="3">
    <location>
        <begin position="480"/>
        <end position="500"/>
    </location>
</feature>
<feature type="transmembrane region" description="Helical" evidence="3">
    <location>
        <begin position="345"/>
        <end position="365"/>
    </location>
</feature>
<keyword evidence="3" id="KW-0812">Transmembrane</keyword>
<feature type="transmembrane region" description="Helical" evidence="3">
    <location>
        <begin position="198"/>
        <end position="215"/>
    </location>
</feature>
<feature type="transmembrane region" description="Helical" evidence="3">
    <location>
        <begin position="174"/>
        <end position="191"/>
    </location>
</feature>
<dbReference type="PANTHER" id="PTHR38434">
    <property type="entry name" value="BLL2549 PROTEIN"/>
    <property type="match status" value="1"/>
</dbReference>
<sequence>MSEADEHNDALEKRLEGIEASLRRIEARLGVTETVTVTETETVTEPEPETGARQPETGTRQPEPEPVTEPVTVTEPEPATGNGIAVENWLDKIGIGLLLLGLGFLFKLSVELGLLTPPIKVGLGLLTGAGLGVAGWRVRESRRRLSQILMGGSSAAFYITLFAAYQFYDLLPHPIAFAGMIAVTLATFFIAIRQEDPALAVVGALGGFATPFMLSSGSGNYVGLSIYNAILVAGMVAIYAMRGWKSLLSVTAFGGWLIAAIAVVMSLDDALVGTVDTAVLGLHLLVVWGAIGVVPLLRPADSEREAKEIEAKQDPLRTLIVHGLTLVSPFFSLGLARALWDLPDWAWSTGYLIVAAAYFAGSFPLESRRSRSLASNVRAVAGLLLTLAIADYFTFDVWPVAFAMEAVALTLAARELDETPLRWGAHILAITAIFWLGFMLFDGSDAAGLAFLNASSAKAVGVLGSVLTMSLLLRGRTAKLAYRYAVHFLLLIYLLDQSMLAANGDVLGTACWGIYAIGLLIAGLRVDSKHLKYTGLATVVLAVGKLLVIDMAGTETIWRVLLFLGFGLALLAVSYVAPVLGGRASSASGVTPK</sequence>
<organism evidence="4 5">
    <name type="scientific">Persicimonas caeni</name>
    <dbReference type="NCBI Taxonomy" id="2292766"/>
    <lineage>
        <taxon>Bacteria</taxon>
        <taxon>Deltaproteobacteria</taxon>
        <taxon>Bradymonadales</taxon>
        <taxon>Bradymonadaceae</taxon>
        <taxon>Persicimonas</taxon>
    </lineage>
</organism>
<feature type="compositionally biased region" description="Low complexity" evidence="2">
    <location>
        <begin position="68"/>
        <end position="78"/>
    </location>
</feature>
<feature type="transmembrane region" description="Helical" evidence="3">
    <location>
        <begin position="423"/>
        <end position="441"/>
    </location>
</feature>
<keyword evidence="5" id="KW-1185">Reference proteome</keyword>
<feature type="transmembrane region" description="Helical" evidence="3">
    <location>
        <begin position="557"/>
        <end position="577"/>
    </location>
</feature>
<keyword evidence="3" id="KW-1133">Transmembrane helix</keyword>
<reference evidence="4 5" key="1">
    <citation type="submission" date="2019-06" db="EMBL/GenBank/DDBJ databases">
        <title>Persicimonas caeni gen. nov., sp. nov., a predatory bacterium isolated from solar saltern.</title>
        <authorList>
            <person name="Wang S."/>
        </authorList>
    </citation>
    <scope>NUCLEOTIDE SEQUENCE [LARGE SCALE GENOMIC DNA]</scope>
    <source>
        <strain evidence="4 5">YN101</strain>
    </source>
</reference>
<feature type="transmembrane region" description="Helical" evidence="3">
    <location>
        <begin position="89"/>
        <end position="106"/>
    </location>
</feature>
<dbReference type="Pfam" id="PF10101">
    <property type="entry name" value="DUF2339"/>
    <property type="match status" value="1"/>
</dbReference>
<feature type="transmembrane region" description="Helical" evidence="3">
    <location>
        <begin position="447"/>
        <end position="473"/>
    </location>
</feature>
<dbReference type="PANTHER" id="PTHR38434:SF1">
    <property type="entry name" value="BLL2549 PROTEIN"/>
    <property type="match status" value="1"/>
</dbReference>
<feature type="transmembrane region" description="Helical" evidence="3">
    <location>
        <begin position="118"/>
        <end position="136"/>
    </location>
</feature>
<feature type="compositionally biased region" description="Low complexity" evidence="2">
    <location>
        <begin position="31"/>
        <end position="41"/>
    </location>
</feature>
<feature type="transmembrane region" description="Helical" evidence="3">
    <location>
        <begin position="148"/>
        <end position="168"/>
    </location>
</feature>
<evidence type="ECO:0000256" key="3">
    <source>
        <dbReference type="SAM" id="Phobius"/>
    </source>
</evidence>
<gene>
    <name evidence="4" type="ORF">FIV42_16870</name>
</gene>